<evidence type="ECO:0000256" key="6">
    <source>
        <dbReference type="ARBA" id="ARBA00044273"/>
    </source>
</evidence>
<keyword evidence="3 7" id="KW-0812">Transmembrane</keyword>
<dbReference type="Proteomes" id="UP000002734">
    <property type="component" value="Chromosome"/>
</dbReference>
<dbReference type="PANTHER" id="PTHR23501">
    <property type="entry name" value="MAJOR FACILITATOR SUPERFAMILY"/>
    <property type="match status" value="1"/>
</dbReference>
<protein>
    <recommendedName>
        <fullName evidence="6">MFS-type drug efflux transporter P55</fullName>
    </recommendedName>
</protein>
<dbReference type="InterPro" id="IPR011701">
    <property type="entry name" value="MFS"/>
</dbReference>
<dbReference type="PROSITE" id="PS50850">
    <property type="entry name" value="MFS"/>
    <property type="match status" value="1"/>
</dbReference>
<dbReference type="GO" id="GO:0022857">
    <property type="term" value="F:transmembrane transporter activity"/>
    <property type="evidence" value="ECO:0007669"/>
    <property type="project" value="InterPro"/>
</dbReference>
<feature type="transmembrane region" description="Helical" evidence="7">
    <location>
        <begin position="76"/>
        <end position="94"/>
    </location>
</feature>
<evidence type="ECO:0000313" key="10">
    <source>
        <dbReference type="Proteomes" id="UP000002734"/>
    </source>
</evidence>
<evidence type="ECO:0000313" key="9">
    <source>
        <dbReference type="EMBL" id="ACS86226.1"/>
    </source>
</evidence>
<feature type="transmembrane region" description="Helical" evidence="7">
    <location>
        <begin position="294"/>
        <end position="314"/>
    </location>
</feature>
<evidence type="ECO:0000259" key="8">
    <source>
        <dbReference type="PROSITE" id="PS50850"/>
    </source>
</evidence>
<dbReference type="PANTHER" id="PTHR23501:SF191">
    <property type="entry name" value="VACUOLAR BASIC AMINO ACID TRANSPORTER 4"/>
    <property type="match status" value="1"/>
</dbReference>
<feature type="transmembrane region" description="Helical" evidence="7">
    <location>
        <begin position="167"/>
        <end position="186"/>
    </location>
</feature>
<feature type="transmembrane region" description="Helical" evidence="7">
    <location>
        <begin position="351"/>
        <end position="375"/>
    </location>
</feature>
<feature type="transmembrane region" description="Helical" evidence="7">
    <location>
        <begin position="326"/>
        <end position="345"/>
    </location>
</feature>
<proteinExistence type="predicted"/>
<accession>C6C926</accession>
<dbReference type="RefSeq" id="WP_015854133.1">
    <property type="nucleotide sequence ID" value="NC_012880.1"/>
</dbReference>
<sequence length="454" mass="47524">MPAVIFSPARRTLVASVLVLFLAAMDSTIISTALPAIRLDIGACGNWPWVMSGFLLPMALVAPLAGAYADRFGITATLKGFLLLFLSASAWATRCPNLDGLIGARILQGAGAGGLVVLVYTLLAQLFSAEQRGKMQGMLSAVWGIAAISGPLIGGVLTQTFGWRSVFWINLPIGLFALGLLLTLNAPARPLQRHPIDAGAHLVLAVFSYGVIGVLQALNHSHTQVLPLACLCVGGILMKRQLQRTPQRSPLPVDFFQRADLLAVIVLVILSSAAIYATVTLLPMALARHAVTPISGGLLIMVAAMSWVCGAIVCGRLLTTQGYRKLAIAGMVLLMTGALMLAATLSAGNLFAVIPALFLIGLGTGLVATVTLVFAQNAAPANRLGSWTSMIQFLRNLGSAAGINLLAAVQQQTSAAYSFTLCFLLLAGLMLLGIIPGYFMPASRDGIRATGTEP</sequence>
<feature type="transmembrane region" description="Helical" evidence="7">
    <location>
        <begin position="139"/>
        <end position="161"/>
    </location>
</feature>
<dbReference type="GO" id="GO:0005886">
    <property type="term" value="C:plasma membrane"/>
    <property type="evidence" value="ECO:0007669"/>
    <property type="project" value="UniProtKB-SubCell"/>
</dbReference>
<dbReference type="InterPro" id="IPR036259">
    <property type="entry name" value="MFS_trans_sf"/>
</dbReference>
<feature type="transmembrane region" description="Helical" evidence="7">
    <location>
        <begin position="47"/>
        <end position="69"/>
    </location>
</feature>
<comment type="subcellular location">
    <subcellularLocation>
        <location evidence="1">Endomembrane system</location>
        <topology evidence="1">Multi-pass membrane protein</topology>
    </subcellularLocation>
</comment>
<dbReference type="PRINTS" id="PR01036">
    <property type="entry name" value="TCRTETB"/>
</dbReference>
<dbReference type="Gene3D" id="1.20.1250.20">
    <property type="entry name" value="MFS general substrate transporter like domains"/>
    <property type="match status" value="1"/>
</dbReference>
<dbReference type="InterPro" id="IPR020846">
    <property type="entry name" value="MFS_dom"/>
</dbReference>
<feature type="transmembrane region" description="Helical" evidence="7">
    <location>
        <begin position="415"/>
        <end position="439"/>
    </location>
</feature>
<evidence type="ECO:0000256" key="4">
    <source>
        <dbReference type="ARBA" id="ARBA00022989"/>
    </source>
</evidence>
<feature type="transmembrane region" description="Helical" evidence="7">
    <location>
        <begin position="261"/>
        <end position="282"/>
    </location>
</feature>
<feature type="transmembrane region" description="Helical" evidence="7">
    <location>
        <begin position="224"/>
        <end position="240"/>
    </location>
</feature>
<dbReference type="SUPFAM" id="SSF103473">
    <property type="entry name" value="MFS general substrate transporter"/>
    <property type="match status" value="1"/>
</dbReference>
<dbReference type="AlphaFoldDB" id="C6C926"/>
<dbReference type="Pfam" id="PF07690">
    <property type="entry name" value="MFS_1"/>
    <property type="match status" value="1"/>
</dbReference>
<reference evidence="9" key="1">
    <citation type="submission" date="2009-06" db="EMBL/GenBank/DDBJ databases">
        <title>Complete sequence of Dickeya dadantii Ech703.</title>
        <authorList>
            <consortium name="US DOE Joint Genome Institute"/>
            <person name="Lucas S."/>
            <person name="Copeland A."/>
            <person name="Lapidus A."/>
            <person name="Glavina del Rio T."/>
            <person name="Dalin E."/>
            <person name="Tice H."/>
            <person name="Bruce D."/>
            <person name="Goodwin L."/>
            <person name="Pitluck S."/>
            <person name="Chertkov O."/>
            <person name="Brettin T."/>
            <person name="Detter J.C."/>
            <person name="Han C."/>
            <person name="Larimer F."/>
            <person name="Land M."/>
            <person name="Hauser L."/>
            <person name="Kyrpides N."/>
            <person name="Mikhailova N."/>
            <person name="Balakrishnan V."/>
            <person name="Glasner J."/>
            <person name="Perna N.T."/>
        </authorList>
    </citation>
    <scope>NUCLEOTIDE SEQUENCE [LARGE SCALE GENOMIC DNA]</scope>
    <source>
        <strain evidence="9">Ech703</strain>
    </source>
</reference>
<dbReference type="Gene3D" id="1.20.1720.10">
    <property type="entry name" value="Multidrug resistance protein D"/>
    <property type="match status" value="1"/>
</dbReference>
<feature type="domain" description="Major facilitator superfamily (MFS) profile" evidence="8">
    <location>
        <begin position="12"/>
        <end position="445"/>
    </location>
</feature>
<dbReference type="STRING" id="579405.Dd703_2444"/>
<evidence type="ECO:0000256" key="1">
    <source>
        <dbReference type="ARBA" id="ARBA00004127"/>
    </source>
</evidence>
<evidence type="ECO:0000256" key="7">
    <source>
        <dbReference type="SAM" id="Phobius"/>
    </source>
</evidence>
<evidence type="ECO:0000256" key="3">
    <source>
        <dbReference type="ARBA" id="ARBA00022692"/>
    </source>
</evidence>
<name>C6C926_MUSP7</name>
<evidence type="ECO:0000256" key="5">
    <source>
        <dbReference type="ARBA" id="ARBA00023136"/>
    </source>
</evidence>
<dbReference type="KEGG" id="dda:Dd703_2444"/>
<gene>
    <name evidence="9" type="ordered locus">Dd703_2444</name>
</gene>
<feature type="transmembrane region" description="Helical" evidence="7">
    <location>
        <begin position="106"/>
        <end position="127"/>
    </location>
</feature>
<dbReference type="PROSITE" id="PS00217">
    <property type="entry name" value="SUGAR_TRANSPORT_2"/>
    <property type="match status" value="1"/>
</dbReference>
<dbReference type="EMBL" id="CP001654">
    <property type="protein sequence ID" value="ACS86226.1"/>
    <property type="molecule type" value="Genomic_DNA"/>
</dbReference>
<organism evidence="9 10">
    <name type="scientific">Musicola paradisiaca (strain Ech703)</name>
    <name type="common">Dickeya paradisiaca</name>
    <name type="synonym">Dickeya dadantii</name>
    <dbReference type="NCBI Taxonomy" id="579405"/>
    <lineage>
        <taxon>Bacteria</taxon>
        <taxon>Pseudomonadati</taxon>
        <taxon>Pseudomonadota</taxon>
        <taxon>Gammaproteobacteria</taxon>
        <taxon>Enterobacterales</taxon>
        <taxon>Pectobacteriaceae</taxon>
        <taxon>Musicola</taxon>
    </lineage>
</organism>
<keyword evidence="4 7" id="KW-1133">Transmembrane helix</keyword>
<dbReference type="HOGENOM" id="CLU_000960_2_7_6"/>
<keyword evidence="2" id="KW-0813">Transport</keyword>
<keyword evidence="10" id="KW-1185">Reference proteome</keyword>
<keyword evidence="5 7" id="KW-0472">Membrane</keyword>
<feature type="transmembrane region" description="Helical" evidence="7">
    <location>
        <begin position="198"/>
        <end position="218"/>
    </location>
</feature>
<dbReference type="InterPro" id="IPR005829">
    <property type="entry name" value="Sugar_transporter_CS"/>
</dbReference>
<evidence type="ECO:0000256" key="2">
    <source>
        <dbReference type="ARBA" id="ARBA00022448"/>
    </source>
</evidence>
<dbReference type="eggNOG" id="COG2814">
    <property type="taxonomic scope" value="Bacteria"/>
</dbReference>